<sequence>MTQSKNCHAYNPRVAATRYKALVAAFSSAIRDGRLPAGASWPPPPRT</sequence>
<name>A0A7Z0IQJ8_9ACTN</name>
<dbReference type="Proteomes" id="UP000564496">
    <property type="component" value="Unassembled WGS sequence"/>
</dbReference>
<reference evidence="1 2" key="1">
    <citation type="submission" date="2020-07" db="EMBL/GenBank/DDBJ databases">
        <title>Sequencing the genomes of 1000 actinobacteria strains.</title>
        <authorList>
            <person name="Klenk H.-P."/>
        </authorList>
    </citation>
    <scope>NUCLEOTIDE SEQUENCE [LARGE SCALE GENOMIC DNA]</scope>
    <source>
        <strain evidence="1 2">DSM 26487</strain>
    </source>
</reference>
<proteinExistence type="predicted"/>
<organism evidence="1 2">
    <name type="scientific">Nocardioides panzhihuensis</name>
    <dbReference type="NCBI Taxonomy" id="860243"/>
    <lineage>
        <taxon>Bacteria</taxon>
        <taxon>Bacillati</taxon>
        <taxon>Actinomycetota</taxon>
        <taxon>Actinomycetes</taxon>
        <taxon>Propionibacteriales</taxon>
        <taxon>Nocardioidaceae</taxon>
        <taxon>Nocardioides</taxon>
    </lineage>
</organism>
<dbReference type="EMBL" id="JACBZR010000001">
    <property type="protein sequence ID" value="NYI75742.1"/>
    <property type="molecule type" value="Genomic_DNA"/>
</dbReference>
<evidence type="ECO:0000313" key="1">
    <source>
        <dbReference type="EMBL" id="NYI75742.1"/>
    </source>
</evidence>
<protein>
    <submittedName>
        <fullName evidence="1">Uncharacterized protein</fullName>
    </submittedName>
</protein>
<comment type="caution">
    <text evidence="1">The sequence shown here is derived from an EMBL/GenBank/DDBJ whole genome shotgun (WGS) entry which is preliminary data.</text>
</comment>
<accession>A0A7Z0IQJ8</accession>
<dbReference type="AlphaFoldDB" id="A0A7Z0IQJ8"/>
<keyword evidence="2" id="KW-1185">Reference proteome</keyword>
<evidence type="ECO:0000313" key="2">
    <source>
        <dbReference type="Proteomes" id="UP000564496"/>
    </source>
</evidence>
<gene>
    <name evidence="1" type="ORF">BJ988_000390</name>
</gene>